<reference evidence="2" key="1">
    <citation type="submission" date="2020-02" db="EMBL/GenBank/DDBJ databases">
        <title>A new Streptomyces sp. for controlling soil-borne diseases.</title>
        <authorList>
            <person name="Li X."/>
            <person name="Tian Y."/>
            <person name="Gao K."/>
        </authorList>
    </citation>
    <scope>NUCLEOTIDE SEQUENCE [LARGE SCALE GENOMIC DNA]</scope>
    <source>
        <strain evidence="2">0250</strain>
    </source>
</reference>
<keyword evidence="1" id="KW-0812">Transmembrane</keyword>
<evidence type="ECO:0000313" key="2">
    <source>
        <dbReference type="EMBL" id="NEW74614.1"/>
    </source>
</evidence>
<keyword evidence="1" id="KW-0472">Membrane</keyword>
<organism evidence="2 3">
    <name type="scientific">Streptomyces rhizosphaericus</name>
    <dbReference type="NCBI Taxonomy" id="114699"/>
    <lineage>
        <taxon>Bacteria</taxon>
        <taxon>Bacillati</taxon>
        <taxon>Actinomycetota</taxon>
        <taxon>Actinomycetes</taxon>
        <taxon>Kitasatosporales</taxon>
        <taxon>Streptomycetaceae</taxon>
        <taxon>Streptomyces</taxon>
        <taxon>Streptomyces violaceusniger group</taxon>
    </lineage>
</organism>
<name>A0A6G4APA0_9ACTN</name>
<gene>
    <name evidence="2" type="ORF">G4H13_30665</name>
</gene>
<keyword evidence="1" id="KW-1133">Transmembrane helix</keyword>
<dbReference type="Proteomes" id="UP000476310">
    <property type="component" value="Unassembled WGS sequence"/>
</dbReference>
<dbReference type="AlphaFoldDB" id="A0A6G4APA0"/>
<feature type="transmembrane region" description="Helical" evidence="1">
    <location>
        <begin position="30"/>
        <end position="48"/>
    </location>
</feature>
<keyword evidence="3" id="KW-1185">Reference proteome</keyword>
<feature type="transmembrane region" description="Helical" evidence="1">
    <location>
        <begin position="91"/>
        <end position="108"/>
    </location>
</feature>
<evidence type="ECO:0000313" key="3">
    <source>
        <dbReference type="Proteomes" id="UP000476310"/>
    </source>
</evidence>
<sequence>MNAPTAPTARTALVSHHRHPRLPFRPHPSASWGVPAVLAVLYGGWVMFVTHNQGSTIPTAAVFGVVSAAVVGALCYALGRMTPGLMPEIRAVLYGTVLGCALGFLHSVSGGSVYRSAGIGLGAGLAMVGVSFYVFHVRAEHPPGVSGTPRE</sequence>
<feature type="transmembrane region" description="Helical" evidence="1">
    <location>
        <begin position="114"/>
        <end position="135"/>
    </location>
</feature>
<proteinExistence type="predicted"/>
<feature type="transmembrane region" description="Helical" evidence="1">
    <location>
        <begin position="60"/>
        <end position="79"/>
    </location>
</feature>
<comment type="caution">
    <text evidence="2">The sequence shown here is derived from an EMBL/GenBank/DDBJ whole genome shotgun (WGS) entry which is preliminary data.</text>
</comment>
<dbReference type="RefSeq" id="WP_164432378.1">
    <property type="nucleotide sequence ID" value="NZ_JAAIKT010000045.1"/>
</dbReference>
<evidence type="ECO:0000256" key="1">
    <source>
        <dbReference type="SAM" id="Phobius"/>
    </source>
</evidence>
<dbReference type="EMBL" id="JAAIKT010000045">
    <property type="protein sequence ID" value="NEW74614.1"/>
    <property type="molecule type" value="Genomic_DNA"/>
</dbReference>
<accession>A0A6G4APA0</accession>
<protein>
    <submittedName>
        <fullName evidence="2">Uncharacterized protein</fullName>
    </submittedName>
</protein>